<feature type="compositionally biased region" description="Low complexity" evidence="1">
    <location>
        <begin position="180"/>
        <end position="195"/>
    </location>
</feature>
<evidence type="ECO:0000313" key="3">
    <source>
        <dbReference type="Proteomes" id="UP001239445"/>
    </source>
</evidence>
<keyword evidence="2" id="KW-0804">Transcription</keyword>
<feature type="region of interest" description="Disordered" evidence="1">
    <location>
        <begin position="1"/>
        <end position="259"/>
    </location>
</feature>
<feature type="compositionally biased region" description="Polar residues" evidence="1">
    <location>
        <begin position="207"/>
        <end position="216"/>
    </location>
</feature>
<organism evidence="2 3">
    <name type="scientific">Echria macrotheca</name>
    <dbReference type="NCBI Taxonomy" id="438768"/>
    <lineage>
        <taxon>Eukaryota</taxon>
        <taxon>Fungi</taxon>
        <taxon>Dikarya</taxon>
        <taxon>Ascomycota</taxon>
        <taxon>Pezizomycotina</taxon>
        <taxon>Sordariomycetes</taxon>
        <taxon>Sordariomycetidae</taxon>
        <taxon>Sordariales</taxon>
        <taxon>Schizotheciaceae</taxon>
        <taxon>Echria</taxon>
    </lineage>
</organism>
<accession>A0AAJ0B1A3</accession>
<dbReference type="Pfam" id="PF08208">
    <property type="entry name" value="RNA_polI_A34"/>
    <property type="match status" value="1"/>
</dbReference>
<dbReference type="Gene3D" id="6.20.250.70">
    <property type="match status" value="1"/>
</dbReference>
<feature type="region of interest" description="Disordered" evidence="1">
    <location>
        <begin position="396"/>
        <end position="561"/>
    </location>
</feature>
<gene>
    <name evidence="2" type="ORF">QBC47DRAFT_408137</name>
</gene>
<keyword evidence="3" id="KW-1185">Reference proteome</keyword>
<dbReference type="InterPro" id="IPR013240">
    <property type="entry name" value="DNA-dir_RNA_pol1_su_RPA34"/>
</dbReference>
<feature type="compositionally biased region" description="Polar residues" evidence="1">
    <location>
        <begin position="396"/>
        <end position="406"/>
    </location>
</feature>
<feature type="compositionally biased region" description="Polar residues" evidence="1">
    <location>
        <begin position="89"/>
        <end position="107"/>
    </location>
</feature>
<comment type="caution">
    <text evidence="2">The sequence shown here is derived from an EMBL/GenBank/DDBJ whole genome shotgun (WGS) entry which is preliminary data.</text>
</comment>
<dbReference type="GO" id="GO:0006360">
    <property type="term" value="P:transcription by RNA polymerase I"/>
    <property type="evidence" value="ECO:0007669"/>
    <property type="project" value="InterPro"/>
</dbReference>
<feature type="compositionally biased region" description="Low complexity" evidence="1">
    <location>
        <begin position="152"/>
        <end position="171"/>
    </location>
</feature>
<evidence type="ECO:0000313" key="2">
    <source>
        <dbReference type="EMBL" id="KAK1749350.1"/>
    </source>
</evidence>
<evidence type="ECO:0000256" key="1">
    <source>
        <dbReference type="SAM" id="MobiDB-lite"/>
    </source>
</evidence>
<sequence>MAGPRAPLGTLSQHSQEAAKLIKNPSSSRNANSKKQGKKFATSKESDSSSASSSSDDSSGSGSESDSDASSNSDAVKPTALLAKLKASRTPNGKASQAKTGKNQSVKKSTKASSDASSGSSSDSDSEESGSGSSSDSEAEGDAPKKSKTKATPKSAETVESGDSSDSSDSDTGAKVNKADSGGTDLDTDSSGVSDSESDSEAEAAPKSTQKTANTKPTKEVAQPKAKSSSTALVKANATTTEMDIDSDGGSDGEGVTGSQAVAKQNGNAGVPETLEFLGPSFHLRKATDTADAAEVARIFKDAKSQGKQIWYFTMPADLPIEVIQERTVQVDQLRNGKTVISHNGFDYAGASEEAGDTSIKVLIPNKTGTTYEALNRSIDCTVNFKKVFRFDEQSQVTLEQKTQKPPRNHPEGLKSRFQPAGLPPAPVEKTGDGASPDGDGDVEMAPAPPVETPITEGKKRKHNAEEGSGSAATKKSKKARVDAASKETPIAPPAVPVSSKKGKTQVASSPVISRSAPAPQSDRLPSTQPTPKSTGKAAPSKVTPVMPPPIPGLNGGSKNA</sequence>
<proteinExistence type="predicted"/>
<dbReference type="EMBL" id="MU839861">
    <property type="protein sequence ID" value="KAK1749350.1"/>
    <property type="molecule type" value="Genomic_DNA"/>
</dbReference>
<dbReference type="PANTHER" id="PTHR28155">
    <property type="entry name" value="ACR243WP"/>
    <property type="match status" value="1"/>
</dbReference>
<feature type="compositionally biased region" description="Polar residues" evidence="1">
    <location>
        <begin position="226"/>
        <end position="242"/>
    </location>
</feature>
<feature type="compositionally biased region" description="Low complexity" evidence="1">
    <location>
        <begin position="48"/>
        <end position="74"/>
    </location>
</feature>
<dbReference type="GO" id="GO:0000428">
    <property type="term" value="C:DNA-directed RNA polymerase complex"/>
    <property type="evidence" value="ECO:0007669"/>
    <property type="project" value="UniProtKB-KW"/>
</dbReference>
<dbReference type="InterPro" id="IPR053263">
    <property type="entry name" value="Euk_RPA34_RNAP_subunit"/>
</dbReference>
<name>A0AAJ0B1A3_9PEZI</name>
<feature type="compositionally biased region" description="Polar residues" evidence="1">
    <location>
        <begin position="524"/>
        <end position="534"/>
    </location>
</feature>
<dbReference type="PANTHER" id="PTHR28155:SF1">
    <property type="entry name" value="DNA-DIRECTED RNA POLYMERASE I SUBUNIT RPA34.5-DOMAIN-CONTAINING PROTEIN"/>
    <property type="match status" value="1"/>
</dbReference>
<dbReference type="AlphaFoldDB" id="A0AAJ0B1A3"/>
<reference evidence="2" key="1">
    <citation type="submission" date="2023-06" db="EMBL/GenBank/DDBJ databases">
        <title>Genome-scale phylogeny and comparative genomics of the fungal order Sordariales.</title>
        <authorList>
            <consortium name="Lawrence Berkeley National Laboratory"/>
            <person name="Hensen N."/>
            <person name="Bonometti L."/>
            <person name="Westerberg I."/>
            <person name="Brannstrom I.O."/>
            <person name="Guillou S."/>
            <person name="Cros-Aarteil S."/>
            <person name="Calhoun S."/>
            <person name="Haridas S."/>
            <person name="Kuo A."/>
            <person name="Mondo S."/>
            <person name="Pangilinan J."/>
            <person name="Riley R."/>
            <person name="Labutti K."/>
            <person name="Andreopoulos B."/>
            <person name="Lipzen A."/>
            <person name="Chen C."/>
            <person name="Yanf M."/>
            <person name="Daum C."/>
            <person name="Ng V."/>
            <person name="Clum A."/>
            <person name="Steindorff A."/>
            <person name="Ohm R."/>
            <person name="Martin F."/>
            <person name="Silar P."/>
            <person name="Natvig D."/>
            <person name="Lalanne C."/>
            <person name="Gautier V."/>
            <person name="Ament-Velasquez S.L."/>
            <person name="Kruys A."/>
            <person name="Hutchinson M.I."/>
            <person name="Powell A.J."/>
            <person name="Barry K."/>
            <person name="Miller A.N."/>
            <person name="Grigoriev I.V."/>
            <person name="Debuchy R."/>
            <person name="Gladieux P."/>
            <person name="Thoren M.H."/>
            <person name="Johannesson H."/>
        </authorList>
    </citation>
    <scope>NUCLEOTIDE SEQUENCE</scope>
    <source>
        <strain evidence="2">PSN4</strain>
    </source>
</reference>
<feature type="compositionally biased region" description="Polar residues" evidence="1">
    <location>
        <begin position="24"/>
        <end position="34"/>
    </location>
</feature>
<dbReference type="Proteomes" id="UP001239445">
    <property type="component" value="Unassembled WGS sequence"/>
</dbReference>
<protein>
    <submittedName>
        <fullName evidence="2">DNA-directed RNA polymerase I subunit RPA34.5-domain-containing protein</fullName>
    </submittedName>
</protein>
<keyword evidence="2" id="KW-0240">DNA-directed RNA polymerase</keyword>
<feature type="compositionally biased region" description="Low complexity" evidence="1">
    <location>
        <begin position="112"/>
        <end position="136"/>
    </location>
</feature>